<gene>
    <name evidence="1" type="ORF">QQ020_04620</name>
</gene>
<organism evidence="1 2">
    <name type="scientific">Agaribacillus aureus</name>
    <dbReference type="NCBI Taxonomy" id="3051825"/>
    <lineage>
        <taxon>Bacteria</taxon>
        <taxon>Pseudomonadati</taxon>
        <taxon>Bacteroidota</taxon>
        <taxon>Cytophagia</taxon>
        <taxon>Cytophagales</taxon>
        <taxon>Splendidivirgaceae</taxon>
        <taxon>Agaribacillus</taxon>
    </lineage>
</organism>
<protein>
    <submittedName>
        <fullName evidence="1">N-formylglutamate amidohydrolase</fullName>
    </submittedName>
</protein>
<dbReference type="Proteomes" id="UP001172083">
    <property type="component" value="Unassembled WGS sequence"/>
</dbReference>
<evidence type="ECO:0000313" key="2">
    <source>
        <dbReference type="Proteomes" id="UP001172083"/>
    </source>
</evidence>
<dbReference type="RefSeq" id="WP_346756652.1">
    <property type="nucleotide sequence ID" value="NZ_JAUJEB010000001.1"/>
</dbReference>
<dbReference type="Gene3D" id="3.40.630.40">
    <property type="entry name" value="Zn-dependent exopeptidases"/>
    <property type="match status" value="1"/>
</dbReference>
<dbReference type="InterPro" id="IPR007709">
    <property type="entry name" value="N-FG_amidohydro"/>
</dbReference>
<dbReference type="SUPFAM" id="SSF53187">
    <property type="entry name" value="Zn-dependent exopeptidases"/>
    <property type="match status" value="1"/>
</dbReference>
<sequence length="263" mass="30038">MDAFKIVPPVEKKVPIVVSVPHCGIALPPEVKPQLKPDMIAFIDDTDWYVDRLYDFTPDLGITMISANYSRWVIDLNRAPGNEPLYQDGRIITDLLPTTDFLGNPLYLHAPPGPEEIARRSRLYYYPYHQALEQLLLDLKEEFGKAILFDAHSIRQHVPTISPEKFPDAILGDNNGKSADPKFITAALQQLKLGAWRVEHNYLFKGGHITRRFGNPKDDIHALQLEMTKINYMDSDEKTYEPARANKTRKILENTFNAIIDLL</sequence>
<reference evidence="1" key="1">
    <citation type="submission" date="2023-06" db="EMBL/GenBank/DDBJ databases">
        <title>Genomic of Agaribacillus aureum.</title>
        <authorList>
            <person name="Wang G."/>
        </authorList>
    </citation>
    <scope>NUCLEOTIDE SEQUENCE</scope>
    <source>
        <strain evidence="1">BMA12</strain>
    </source>
</reference>
<dbReference type="Pfam" id="PF05013">
    <property type="entry name" value="FGase"/>
    <property type="match status" value="1"/>
</dbReference>
<keyword evidence="2" id="KW-1185">Reference proteome</keyword>
<proteinExistence type="predicted"/>
<comment type="caution">
    <text evidence="1">The sequence shown here is derived from an EMBL/GenBank/DDBJ whole genome shotgun (WGS) entry which is preliminary data.</text>
</comment>
<accession>A0ABT8L0Q8</accession>
<evidence type="ECO:0000313" key="1">
    <source>
        <dbReference type="EMBL" id="MDN5211317.1"/>
    </source>
</evidence>
<dbReference type="EMBL" id="JAUJEB010000001">
    <property type="protein sequence ID" value="MDN5211317.1"/>
    <property type="molecule type" value="Genomic_DNA"/>
</dbReference>
<name>A0ABT8L0Q8_9BACT</name>